<dbReference type="Gene3D" id="1.10.260.40">
    <property type="entry name" value="lambda repressor-like DNA-binding domains"/>
    <property type="match status" value="1"/>
</dbReference>
<dbReference type="CDD" id="cd02209">
    <property type="entry name" value="cupin_XRE_C"/>
    <property type="match status" value="1"/>
</dbReference>
<dbReference type="InterPro" id="IPR001387">
    <property type="entry name" value="Cro/C1-type_HTH"/>
</dbReference>
<feature type="domain" description="HTH cro/C1-type" evidence="2">
    <location>
        <begin position="21"/>
        <end position="75"/>
    </location>
</feature>
<protein>
    <submittedName>
        <fullName evidence="3">Transcriptional regulator, XRE family with cupin sensor domain</fullName>
    </submittedName>
</protein>
<organism evidence="3 4">
    <name type="scientific">Candidatus Sulfotelmatobacter kueseliae</name>
    <dbReference type="NCBI Taxonomy" id="2042962"/>
    <lineage>
        <taxon>Bacteria</taxon>
        <taxon>Pseudomonadati</taxon>
        <taxon>Acidobacteriota</taxon>
        <taxon>Terriglobia</taxon>
        <taxon>Terriglobales</taxon>
        <taxon>Candidatus Korobacteraceae</taxon>
        <taxon>Candidatus Sulfotelmatobacter</taxon>
    </lineage>
</organism>
<dbReference type="PANTHER" id="PTHR46797:SF19">
    <property type="entry name" value="BLL2473 PROTEIN"/>
    <property type="match status" value="1"/>
</dbReference>
<keyword evidence="1" id="KW-0238">DNA-binding</keyword>
<dbReference type="GO" id="GO:0003700">
    <property type="term" value="F:DNA-binding transcription factor activity"/>
    <property type="evidence" value="ECO:0007669"/>
    <property type="project" value="TreeGrafter"/>
</dbReference>
<dbReference type="OrthoDB" id="9814553at2"/>
<dbReference type="PROSITE" id="PS50943">
    <property type="entry name" value="HTH_CROC1"/>
    <property type="match status" value="1"/>
</dbReference>
<dbReference type="InterPro" id="IPR050807">
    <property type="entry name" value="TransReg_Diox_bact_type"/>
</dbReference>
<name>A0A2U3KE19_9BACT</name>
<dbReference type="AlphaFoldDB" id="A0A2U3KE19"/>
<dbReference type="InterPro" id="IPR014710">
    <property type="entry name" value="RmlC-like_jellyroll"/>
</dbReference>
<dbReference type="PANTHER" id="PTHR46797">
    <property type="entry name" value="HTH-TYPE TRANSCRIPTIONAL REGULATOR"/>
    <property type="match status" value="1"/>
</dbReference>
<evidence type="ECO:0000313" key="4">
    <source>
        <dbReference type="Proteomes" id="UP000238701"/>
    </source>
</evidence>
<dbReference type="Pfam" id="PF13560">
    <property type="entry name" value="HTH_31"/>
    <property type="match status" value="1"/>
</dbReference>
<gene>
    <name evidence="3" type="ORF">SBA1_190054</name>
</gene>
<evidence type="ECO:0000313" key="3">
    <source>
        <dbReference type="EMBL" id="SPF37922.1"/>
    </source>
</evidence>
<dbReference type="InterPro" id="IPR013096">
    <property type="entry name" value="Cupin_2"/>
</dbReference>
<dbReference type="CDD" id="cd00093">
    <property type="entry name" value="HTH_XRE"/>
    <property type="match status" value="1"/>
</dbReference>
<proteinExistence type="predicted"/>
<dbReference type="GO" id="GO:0003677">
    <property type="term" value="F:DNA binding"/>
    <property type="evidence" value="ECO:0007669"/>
    <property type="project" value="UniProtKB-KW"/>
</dbReference>
<dbReference type="SUPFAM" id="SSF47413">
    <property type="entry name" value="lambda repressor-like DNA-binding domains"/>
    <property type="match status" value="1"/>
</dbReference>
<dbReference type="SMART" id="SM00530">
    <property type="entry name" value="HTH_XRE"/>
    <property type="match status" value="1"/>
</dbReference>
<evidence type="ECO:0000256" key="1">
    <source>
        <dbReference type="ARBA" id="ARBA00023125"/>
    </source>
</evidence>
<sequence>MAVANETISEGLGRYSIGEKLRTLRLGKSMGLVELGKHTGLSAGLLSKLERGQLFPTLPTLLRIAMAYGVGLDYFFTDERKRHVVGIVRGEERVRFPEQPGMRDVQYFFECLDYKSTERKLSAYLADFQEPPGEKLKPHTHAGVEFLYVLKGSLTIKIGSDEYALEAEDSIYFDSSVPHSYRRRGSKPCTGVIVAVP</sequence>
<accession>A0A2U3KE19</accession>
<dbReference type="Proteomes" id="UP000238701">
    <property type="component" value="Unassembled WGS sequence"/>
</dbReference>
<dbReference type="GO" id="GO:0005829">
    <property type="term" value="C:cytosol"/>
    <property type="evidence" value="ECO:0007669"/>
    <property type="project" value="TreeGrafter"/>
</dbReference>
<dbReference type="SUPFAM" id="SSF51182">
    <property type="entry name" value="RmlC-like cupins"/>
    <property type="match status" value="1"/>
</dbReference>
<reference evidence="4" key="1">
    <citation type="submission" date="2018-02" db="EMBL/GenBank/DDBJ databases">
        <authorList>
            <person name="Hausmann B."/>
        </authorList>
    </citation>
    <scope>NUCLEOTIDE SEQUENCE [LARGE SCALE GENOMIC DNA]</scope>
    <source>
        <strain evidence="4">Peat soil MAG SbA1</strain>
    </source>
</reference>
<dbReference type="Gene3D" id="2.60.120.10">
    <property type="entry name" value="Jelly Rolls"/>
    <property type="match status" value="1"/>
</dbReference>
<dbReference type="InterPro" id="IPR010982">
    <property type="entry name" value="Lambda_DNA-bd_dom_sf"/>
</dbReference>
<dbReference type="Pfam" id="PF07883">
    <property type="entry name" value="Cupin_2"/>
    <property type="match status" value="1"/>
</dbReference>
<dbReference type="EMBL" id="OMOD01000101">
    <property type="protein sequence ID" value="SPF37922.1"/>
    <property type="molecule type" value="Genomic_DNA"/>
</dbReference>
<dbReference type="InterPro" id="IPR011051">
    <property type="entry name" value="RmlC_Cupin_sf"/>
</dbReference>
<evidence type="ECO:0000259" key="2">
    <source>
        <dbReference type="PROSITE" id="PS50943"/>
    </source>
</evidence>